<evidence type="ECO:0000259" key="4">
    <source>
        <dbReference type="Pfam" id="PF21374"/>
    </source>
</evidence>
<dbReference type="PANTHER" id="PTHR40048">
    <property type="entry name" value="RHAMNOSYL O-METHYLTRANSFERASE"/>
    <property type="match status" value="1"/>
</dbReference>
<dbReference type="Gene3D" id="3.40.50.2000">
    <property type="entry name" value="Glycogen Phosphorylase B"/>
    <property type="match status" value="1"/>
</dbReference>
<evidence type="ECO:0000313" key="6">
    <source>
        <dbReference type="EMBL" id="SBP88976.1"/>
    </source>
</evidence>
<gene>
    <name evidence="6" type="ORF">THIARS_70596</name>
</gene>
<dbReference type="Pfam" id="PF21374">
    <property type="entry name" value="WsaF_N"/>
    <property type="match status" value="1"/>
</dbReference>
<dbReference type="AlphaFoldDB" id="A0A238D6N8"/>
<evidence type="ECO:0000256" key="1">
    <source>
        <dbReference type="ARBA" id="ARBA00022603"/>
    </source>
</evidence>
<dbReference type="GO" id="GO:0071770">
    <property type="term" value="P:DIM/DIP cell wall layer assembly"/>
    <property type="evidence" value="ECO:0007669"/>
    <property type="project" value="TreeGrafter"/>
</dbReference>
<protein>
    <submittedName>
        <fullName evidence="6">Uncharacterized protein</fullName>
    </submittedName>
</protein>
<reference evidence="6 7" key="1">
    <citation type="submission" date="2016-06" db="EMBL/GenBank/DDBJ databases">
        <authorList>
            <person name="Kjaerup R.B."/>
            <person name="Dalgaard T.S."/>
            <person name="Juul-Madsen H.R."/>
        </authorList>
    </citation>
    <scope>NUCLEOTIDE SEQUENCE [LARGE SCALE GENOMIC DNA]</scope>
    <source>
        <strain evidence="6 7">DSM 16361</strain>
    </source>
</reference>
<keyword evidence="7" id="KW-1185">Reference proteome</keyword>
<evidence type="ECO:0000256" key="3">
    <source>
        <dbReference type="SAM" id="Coils"/>
    </source>
</evidence>
<dbReference type="InterPro" id="IPR029063">
    <property type="entry name" value="SAM-dependent_MTases_sf"/>
</dbReference>
<dbReference type="SUPFAM" id="SSF53335">
    <property type="entry name" value="S-adenosyl-L-methionine-dependent methyltransferases"/>
    <property type="match status" value="1"/>
</dbReference>
<organism evidence="6 7">
    <name type="scientific">Thiomonas delicata</name>
    <name type="common">Thiomonas cuprina</name>
    <dbReference type="NCBI Taxonomy" id="364030"/>
    <lineage>
        <taxon>Bacteria</taxon>
        <taxon>Pseudomonadati</taxon>
        <taxon>Pseudomonadota</taxon>
        <taxon>Betaproteobacteria</taxon>
        <taxon>Burkholderiales</taxon>
        <taxon>Thiomonas</taxon>
    </lineage>
</organism>
<accession>A0A238D6N8</accession>
<dbReference type="GO" id="GO:0008168">
    <property type="term" value="F:methyltransferase activity"/>
    <property type="evidence" value="ECO:0007669"/>
    <property type="project" value="UniProtKB-KW"/>
</dbReference>
<dbReference type="Proteomes" id="UP000214566">
    <property type="component" value="Unassembled WGS sequence"/>
</dbReference>
<keyword evidence="1" id="KW-0489">Methyltransferase</keyword>
<dbReference type="GO" id="GO:0032259">
    <property type="term" value="P:methylation"/>
    <property type="evidence" value="ECO:0007669"/>
    <property type="project" value="UniProtKB-KW"/>
</dbReference>
<dbReference type="InterPro" id="IPR055050">
    <property type="entry name" value="WsaF_C"/>
</dbReference>
<keyword evidence="2" id="KW-0808">Transferase</keyword>
<evidence type="ECO:0000313" key="7">
    <source>
        <dbReference type="Proteomes" id="UP000214566"/>
    </source>
</evidence>
<dbReference type="Gene3D" id="3.40.50.150">
    <property type="entry name" value="Vaccinia Virus protein VP39"/>
    <property type="match status" value="1"/>
</dbReference>
<dbReference type="GO" id="GO:0030247">
    <property type="term" value="F:polysaccharide binding"/>
    <property type="evidence" value="ECO:0007669"/>
    <property type="project" value="InterPro"/>
</dbReference>
<dbReference type="RefSeq" id="WP_222423074.1">
    <property type="nucleotide sequence ID" value="NZ_LT592171.1"/>
</dbReference>
<dbReference type="GO" id="GO:0005886">
    <property type="term" value="C:plasma membrane"/>
    <property type="evidence" value="ECO:0007669"/>
    <property type="project" value="TreeGrafter"/>
</dbReference>
<dbReference type="EMBL" id="FLMQ01000056">
    <property type="protein sequence ID" value="SBP88976.1"/>
    <property type="molecule type" value="Genomic_DNA"/>
</dbReference>
<dbReference type="Pfam" id="PF22772">
    <property type="entry name" value="WsaF_C"/>
    <property type="match status" value="1"/>
</dbReference>
<dbReference type="Gene3D" id="1.20.5.730">
    <property type="entry name" value="Single helix bin"/>
    <property type="match status" value="1"/>
</dbReference>
<dbReference type="InterPro" id="IPR048510">
    <property type="entry name" value="WsaF_N"/>
</dbReference>
<sequence length="769" mass="86730">MIFNPIDHPSCFEKPKYISGHSAWVEHIPFAFAIISLLRPKIFVELGSHYGDSYCAFCQAVEDLKLPTACYAVDTWQGDEHSRIYGPEVLHTLRQHHDAEYRSFSSLIQSTFDDATHHFQDGSIDLLHIDGLHTYDAVKHDFENWLPKISRAGVVLFHDTNVRERDFGVWRLWSELKENYPNYEFLHGHGLGVLAVGDKIPVQLKNLLETEGDAKQAISRLFSKLGASIAQDMCRNSHISALSQSVAERDGQIASLKQAVAELEGEIANLNQVVVERDAQIVNLSQAVAGREGQVTALAAVSEEMLSWQITKPLRYIGHQLKKIGHVWRISLGLIQRRGAASTAIKAIKVLRSEGLAGVKQRIVQVQHRPSNDFASHENSEGISVHNLINSHFAALTPLRIYSLPPTQQIRRVNVVTDSVGSSSLFGGVGTALIFAALLANKLDAKLRIVTRTEPAQPANIDGILALYGIKLEQEIQFKFAALYDQKYEIDVAKDDLFITTSWWTTAATLRSVSHKSIIYLLQEDERMFYPFGDDRFQCESILSNRSIRFLINTKLLFDHLVKSGLDNIEVQGKWFEPAFPAKVFYPRKKAQGEKRKFFFYARPNNLRNLFYLGIEVIEQAITQQVLDLDQWEIILVGKDIPNVSFCNGYVPTKMENLPWSAYAEFVGTVDIGLSLMYTPHPSYPPLDLAASGAIVVTNRFANKRDLSMYSPNMICVEMDKDSLVEGLRKAVIIAMDSHLREQNYRNNKIFTDWHSSFADIIKELSGVV</sequence>
<keyword evidence="3" id="KW-0175">Coiled coil</keyword>
<evidence type="ECO:0000259" key="5">
    <source>
        <dbReference type="Pfam" id="PF22772"/>
    </source>
</evidence>
<dbReference type="Pfam" id="PF13578">
    <property type="entry name" value="Methyltransf_24"/>
    <property type="match status" value="1"/>
</dbReference>
<name>A0A238D6N8_THIDL</name>
<feature type="coiled-coil region" evidence="3">
    <location>
        <begin position="246"/>
        <end position="280"/>
    </location>
</feature>
<feature type="domain" description="WsaF C-terminal" evidence="5">
    <location>
        <begin position="596"/>
        <end position="729"/>
    </location>
</feature>
<evidence type="ECO:0000256" key="2">
    <source>
        <dbReference type="ARBA" id="ARBA00022679"/>
    </source>
</evidence>
<dbReference type="Gene3D" id="3.40.50.11090">
    <property type="match status" value="1"/>
</dbReference>
<dbReference type="PANTHER" id="PTHR40048:SF1">
    <property type="entry name" value="RHAMNOSYL O-METHYLTRANSFERASE"/>
    <property type="match status" value="1"/>
</dbReference>
<feature type="domain" description="WsaF N-terminal" evidence="4">
    <location>
        <begin position="412"/>
        <end position="534"/>
    </location>
</feature>
<proteinExistence type="predicted"/>